<name>A0ABX5EAN4_9MICO</name>
<evidence type="ECO:0000313" key="1">
    <source>
        <dbReference type="EMBL" id="PRZ04340.1"/>
    </source>
</evidence>
<reference evidence="1 2" key="1">
    <citation type="submission" date="2018-03" db="EMBL/GenBank/DDBJ databases">
        <title>Comparative analysis of microorganisms from saline springs in Andes Mountain Range, Colombia.</title>
        <authorList>
            <person name="Rubin E."/>
        </authorList>
    </citation>
    <scope>NUCLEOTIDE SEQUENCE [LARGE SCALE GENOMIC DNA]</scope>
    <source>
        <strain evidence="1 2">CG 23</strain>
    </source>
</reference>
<sequence length="72" mass="7388">MAVLGTAAADPSATGVEQTAGGKVDGFFVWEAASERAGVRPPGRMAGAVGFVGSEATVRLWLRDQRLQMAGP</sequence>
<accession>A0ABX5EAN4</accession>
<dbReference type="Proteomes" id="UP000239895">
    <property type="component" value="Unassembled WGS sequence"/>
</dbReference>
<dbReference type="EMBL" id="PVTX01000010">
    <property type="protein sequence ID" value="PRZ04340.1"/>
    <property type="molecule type" value="Genomic_DNA"/>
</dbReference>
<gene>
    <name evidence="1" type="ORF">BCL65_1101</name>
</gene>
<comment type="caution">
    <text evidence="1">The sequence shown here is derived from an EMBL/GenBank/DDBJ whole genome shotgun (WGS) entry which is preliminary data.</text>
</comment>
<proteinExistence type="predicted"/>
<keyword evidence="2" id="KW-1185">Reference proteome</keyword>
<protein>
    <submittedName>
        <fullName evidence="1">Uncharacterized protein</fullName>
    </submittedName>
</protein>
<organism evidence="1 2">
    <name type="scientific">Isoptericola halotolerans</name>
    <dbReference type="NCBI Taxonomy" id="300560"/>
    <lineage>
        <taxon>Bacteria</taxon>
        <taxon>Bacillati</taxon>
        <taxon>Actinomycetota</taxon>
        <taxon>Actinomycetes</taxon>
        <taxon>Micrococcales</taxon>
        <taxon>Promicromonosporaceae</taxon>
        <taxon>Isoptericola</taxon>
    </lineage>
</organism>
<evidence type="ECO:0000313" key="2">
    <source>
        <dbReference type="Proteomes" id="UP000239895"/>
    </source>
</evidence>